<evidence type="ECO:0000259" key="2">
    <source>
        <dbReference type="Pfam" id="PF12624"/>
    </source>
</evidence>
<reference evidence="3 5" key="2">
    <citation type="journal article" date="2013" name="Nature">
        <title>Insights into bilaterian evolution from three spiralian genomes.</title>
        <authorList>
            <person name="Simakov O."/>
            <person name="Marletaz F."/>
            <person name="Cho S.J."/>
            <person name="Edsinger-Gonzales E."/>
            <person name="Havlak P."/>
            <person name="Hellsten U."/>
            <person name="Kuo D.H."/>
            <person name="Larsson T."/>
            <person name="Lv J."/>
            <person name="Arendt D."/>
            <person name="Savage R."/>
            <person name="Osoegawa K."/>
            <person name="de Jong P."/>
            <person name="Grimwood J."/>
            <person name="Chapman J.A."/>
            <person name="Shapiro H."/>
            <person name="Aerts A."/>
            <person name="Otillar R.P."/>
            <person name="Terry A.Y."/>
            <person name="Boore J.L."/>
            <person name="Grigoriev I.V."/>
            <person name="Lindberg D.R."/>
            <person name="Seaver E.C."/>
            <person name="Weisblat D.A."/>
            <person name="Putnam N.H."/>
            <person name="Rokhsar D.S."/>
        </authorList>
    </citation>
    <scope>NUCLEOTIDE SEQUENCE</scope>
    <source>
        <strain evidence="3 5">I ESC-2004</strain>
    </source>
</reference>
<organism evidence="3">
    <name type="scientific">Capitella teleta</name>
    <name type="common">Polychaete worm</name>
    <dbReference type="NCBI Taxonomy" id="283909"/>
    <lineage>
        <taxon>Eukaryota</taxon>
        <taxon>Metazoa</taxon>
        <taxon>Spiralia</taxon>
        <taxon>Lophotrochozoa</taxon>
        <taxon>Annelida</taxon>
        <taxon>Polychaeta</taxon>
        <taxon>Sedentaria</taxon>
        <taxon>Scolecida</taxon>
        <taxon>Capitellidae</taxon>
        <taxon>Capitella</taxon>
    </lineage>
</organism>
<dbReference type="GO" id="GO:0045053">
    <property type="term" value="P:protein retention in Golgi apparatus"/>
    <property type="evidence" value="ECO:0007669"/>
    <property type="project" value="TreeGrafter"/>
</dbReference>
<dbReference type="AlphaFoldDB" id="R7UGN3"/>
<dbReference type="PANTHER" id="PTHR16166">
    <property type="entry name" value="VACUOLAR PROTEIN SORTING-ASSOCIATED PROTEIN VPS13"/>
    <property type="match status" value="1"/>
</dbReference>
<dbReference type="HOGENOM" id="CLU_097652_1_0_1"/>
<dbReference type="Pfam" id="PF12624">
    <property type="entry name" value="VPS13_N"/>
    <property type="match status" value="1"/>
</dbReference>
<evidence type="ECO:0000313" key="3">
    <source>
        <dbReference type="EMBL" id="ELU05385.1"/>
    </source>
</evidence>
<dbReference type="GO" id="GO:0007005">
    <property type="term" value="P:mitochondrion organization"/>
    <property type="evidence" value="ECO:0007669"/>
    <property type="project" value="TreeGrafter"/>
</dbReference>
<dbReference type="OMA" id="STAHAEN"/>
<name>R7UGN3_CAPTE</name>
<dbReference type="EMBL" id="AMQN01023478">
    <property type="status" value="NOT_ANNOTATED_CDS"/>
    <property type="molecule type" value="Genomic_DNA"/>
</dbReference>
<feature type="domain" description="Chorein N-terminal" evidence="2">
    <location>
        <begin position="1"/>
        <end position="122"/>
    </location>
</feature>
<dbReference type="InterPro" id="IPR026854">
    <property type="entry name" value="VPS13_N"/>
</dbReference>
<dbReference type="EMBL" id="KB301559">
    <property type="protein sequence ID" value="ELU05385.1"/>
    <property type="molecule type" value="Genomic_DNA"/>
</dbReference>
<reference evidence="4" key="3">
    <citation type="submission" date="2015-06" db="UniProtKB">
        <authorList>
            <consortium name="EnsemblMetazoa"/>
        </authorList>
    </citation>
    <scope>IDENTIFICATION</scope>
</reference>
<feature type="non-terminal residue" evidence="3">
    <location>
        <position position="122"/>
    </location>
</feature>
<keyword evidence="5" id="KW-1185">Reference proteome</keyword>
<gene>
    <name evidence="3" type="ORF">CAPTEDRAFT_113344</name>
</gene>
<proteinExistence type="predicted"/>
<evidence type="ECO:0000313" key="5">
    <source>
        <dbReference type="Proteomes" id="UP000014760"/>
    </source>
</evidence>
<accession>R7UGN3</accession>
<dbReference type="EnsemblMetazoa" id="CapteT113344">
    <property type="protein sequence ID" value="CapteP113344"/>
    <property type="gene ID" value="CapteG113344"/>
</dbReference>
<dbReference type="GO" id="GO:0006623">
    <property type="term" value="P:protein targeting to vacuole"/>
    <property type="evidence" value="ECO:0007669"/>
    <property type="project" value="TreeGrafter"/>
</dbReference>
<evidence type="ECO:0000256" key="1">
    <source>
        <dbReference type="ARBA" id="ARBA00022448"/>
    </source>
</evidence>
<dbReference type="OrthoDB" id="272810at2759"/>
<dbReference type="STRING" id="283909.R7UGN3"/>
<dbReference type="InterPro" id="IPR026847">
    <property type="entry name" value="VPS13"/>
</dbReference>
<reference evidence="5" key="1">
    <citation type="submission" date="2012-12" db="EMBL/GenBank/DDBJ databases">
        <authorList>
            <person name="Hellsten U."/>
            <person name="Grimwood J."/>
            <person name="Chapman J.A."/>
            <person name="Shapiro H."/>
            <person name="Aerts A."/>
            <person name="Otillar R.P."/>
            <person name="Terry A.Y."/>
            <person name="Boore J.L."/>
            <person name="Simakov O."/>
            <person name="Marletaz F."/>
            <person name="Cho S.-J."/>
            <person name="Edsinger-Gonzales E."/>
            <person name="Havlak P."/>
            <person name="Kuo D.-H."/>
            <person name="Larsson T."/>
            <person name="Lv J."/>
            <person name="Arendt D."/>
            <person name="Savage R."/>
            <person name="Osoegawa K."/>
            <person name="de Jong P."/>
            <person name="Lindberg D.R."/>
            <person name="Seaver E.C."/>
            <person name="Weisblat D.A."/>
            <person name="Putnam N.H."/>
            <person name="Grigoriev I.V."/>
            <person name="Rokhsar D.S."/>
        </authorList>
    </citation>
    <scope>NUCLEOTIDE SEQUENCE</scope>
    <source>
        <strain evidence="5">I ESC-2004</strain>
    </source>
</reference>
<sequence length="122" mass="14062">MLEGLVAWVLNTYIGEYVENLNTDKLSVGILQGQVDLSNLPLKKDALRNLDLPLEVKSGFIGHISLSIPLRRVRSEPWVITLEKLYLVAGPLKEVKCQREKKKQQDLVRKKARLQELEEKWK</sequence>
<dbReference type="PANTHER" id="PTHR16166:SF141">
    <property type="entry name" value="INTERMEMBRANE LIPID TRANSFER PROTEIN VPS13D"/>
    <property type="match status" value="1"/>
</dbReference>
<dbReference type="Proteomes" id="UP000014760">
    <property type="component" value="Unassembled WGS sequence"/>
</dbReference>
<evidence type="ECO:0000313" key="4">
    <source>
        <dbReference type="EnsemblMetazoa" id="CapteP113344"/>
    </source>
</evidence>
<protein>
    <recommendedName>
        <fullName evidence="2">Chorein N-terminal domain-containing protein</fullName>
    </recommendedName>
</protein>
<keyword evidence="1" id="KW-0813">Transport</keyword>